<proteinExistence type="predicted"/>
<reference evidence="8" key="1">
    <citation type="submission" date="2018-07" db="EMBL/GenBank/DDBJ databases">
        <authorList>
            <person name="Quirk P.G."/>
            <person name="Krulwich T.A."/>
        </authorList>
    </citation>
    <scope>NUCLEOTIDE SEQUENCE</scope>
</reference>
<dbReference type="InterPro" id="IPR005490">
    <property type="entry name" value="LD_TPept_cat_dom"/>
</dbReference>
<dbReference type="Pfam" id="PF03734">
    <property type="entry name" value="YkuD"/>
    <property type="match status" value="1"/>
</dbReference>
<feature type="region of interest" description="Disordered" evidence="6">
    <location>
        <begin position="557"/>
        <end position="609"/>
    </location>
</feature>
<evidence type="ECO:0000256" key="1">
    <source>
        <dbReference type="ARBA" id="ARBA00004752"/>
    </source>
</evidence>
<keyword evidence="5" id="KW-0961">Cell wall biogenesis/degradation</keyword>
<dbReference type="GO" id="GO:0009252">
    <property type="term" value="P:peptidoglycan biosynthetic process"/>
    <property type="evidence" value="ECO:0007669"/>
    <property type="project" value="UniProtKB-UniPathway"/>
</dbReference>
<dbReference type="InterPro" id="IPR052905">
    <property type="entry name" value="LD-transpeptidase_YkuD-like"/>
</dbReference>
<keyword evidence="2" id="KW-0808">Transferase</keyword>
<dbReference type="Gene3D" id="2.40.440.10">
    <property type="entry name" value="L,D-transpeptidase catalytic domain-like"/>
    <property type="match status" value="1"/>
</dbReference>
<dbReference type="PANTHER" id="PTHR41533:SF2">
    <property type="entry name" value="BLR7131 PROTEIN"/>
    <property type="match status" value="1"/>
</dbReference>
<organism evidence="8">
    <name type="scientific">metagenome</name>
    <dbReference type="NCBI Taxonomy" id="256318"/>
    <lineage>
        <taxon>unclassified sequences</taxon>
        <taxon>metagenomes</taxon>
    </lineage>
</organism>
<dbReference type="InterPro" id="IPR045380">
    <property type="entry name" value="LD_TPept_scaffold_dom"/>
</dbReference>
<dbReference type="InterPro" id="IPR038063">
    <property type="entry name" value="Transpep_catalytic_dom"/>
</dbReference>
<evidence type="ECO:0000313" key="8">
    <source>
        <dbReference type="EMBL" id="SUS03653.1"/>
    </source>
</evidence>
<evidence type="ECO:0000256" key="6">
    <source>
        <dbReference type="SAM" id="MobiDB-lite"/>
    </source>
</evidence>
<dbReference type="CDD" id="cd16913">
    <property type="entry name" value="YkuD_like"/>
    <property type="match status" value="1"/>
</dbReference>
<evidence type="ECO:0000256" key="3">
    <source>
        <dbReference type="ARBA" id="ARBA00022960"/>
    </source>
</evidence>
<evidence type="ECO:0000256" key="2">
    <source>
        <dbReference type="ARBA" id="ARBA00022679"/>
    </source>
</evidence>
<dbReference type="PANTHER" id="PTHR41533">
    <property type="entry name" value="L,D-TRANSPEPTIDASE HI_1667-RELATED"/>
    <property type="match status" value="1"/>
</dbReference>
<dbReference type="InterPro" id="IPR002477">
    <property type="entry name" value="Peptidoglycan-bd-like"/>
</dbReference>
<dbReference type="Gene3D" id="1.10.101.10">
    <property type="entry name" value="PGBD-like superfamily/PGBD"/>
    <property type="match status" value="1"/>
</dbReference>
<accession>A0A380TA27</accession>
<dbReference type="EMBL" id="UIDG01000009">
    <property type="protein sequence ID" value="SUS03653.1"/>
    <property type="molecule type" value="Genomic_DNA"/>
</dbReference>
<gene>
    <name evidence="8" type="ORF">DF3PB_1060007</name>
</gene>
<dbReference type="GO" id="GO:0071555">
    <property type="term" value="P:cell wall organization"/>
    <property type="evidence" value="ECO:0007669"/>
    <property type="project" value="UniProtKB-KW"/>
</dbReference>
<sequence>MSTHSGRLILLSFRITSIVQVWVVFLVLMLAWPAAATPTASDLRQRIEQLKENGKLNVAGVSIGAIDLLPQLYERSEFNRLWTRESDIEALLAAIRTSDQDGLDPDDFHLQPLNRLRRELNATEKSQKPGAAADFDLLLTDALLRLGYQLFYGKVDPESLDAGWNFERPLLNEEAVPAIESALRSGTIAELLRSLEPQDPTYAALKRALKRYREIKARGGWGTVPAGPKLEAPMEDARVEALRRRLQVTGELSTTAGGPRNLFDASVVQAVKRFQTRHGLDADGVVGLATLAALNVPVDARIDQIRVNLERTRWLGRTAERDYLAVNIAGFDAVLVRNGERIWAARAIVGRPYRMTPLFRSDMTYIVFNPTWTVPPTILKKDLLPKVKSDPSFLTRNSFKVVDRGGQTVDASAIDWSTARAGTLPYQIVQQPGNKNALGRVKFMFPNKYQVYLHDTPDRTLFQRAARTYSSGCIRVDQPVELARLLLNGAPEWSPARIDKVLAGKKTVTARLPVSVPVFLLYWTVEVPADGSVHFRNDIYERDAPILAELRKEFRPTVRRPKPADPETVPEAGGEQTPTVAPEEVMQRVPLKAAGPTVAGAPPPVTATP</sequence>
<dbReference type="Pfam" id="PF01471">
    <property type="entry name" value="PG_binding_1"/>
    <property type="match status" value="1"/>
</dbReference>
<comment type="pathway">
    <text evidence="1">Cell wall biogenesis; peptidoglycan biosynthesis.</text>
</comment>
<dbReference type="InterPro" id="IPR036366">
    <property type="entry name" value="PGBDSf"/>
</dbReference>
<dbReference type="GO" id="GO:0016740">
    <property type="term" value="F:transferase activity"/>
    <property type="evidence" value="ECO:0007669"/>
    <property type="project" value="UniProtKB-KW"/>
</dbReference>
<protein>
    <recommendedName>
        <fullName evidence="7">L,D-TPase catalytic domain-containing protein</fullName>
    </recommendedName>
</protein>
<keyword evidence="3" id="KW-0133">Cell shape</keyword>
<dbReference type="PROSITE" id="PS52029">
    <property type="entry name" value="LD_TPASE"/>
    <property type="match status" value="1"/>
</dbReference>
<name>A0A380TA27_9ZZZZ</name>
<dbReference type="InterPro" id="IPR036365">
    <property type="entry name" value="PGBD-like_sf"/>
</dbReference>
<feature type="domain" description="L,D-TPase catalytic" evidence="7">
    <location>
        <begin position="322"/>
        <end position="499"/>
    </location>
</feature>
<dbReference type="Pfam" id="PF20142">
    <property type="entry name" value="Scaffold"/>
    <property type="match status" value="1"/>
</dbReference>
<dbReference type="GO" id="GO:0008360">
    <property type="term" value="P:regulation of cell shape"/>
    <property type="evidence" value="ECO:0007669"/>
    <property type="project" value="UniProtKB-KW"/>
</dbReference>
<dbReference type="UniPathway" id="UPA00219"/>
<evidence type="ECO:0000259" key="7">
    <source>
        <dbReference type="PROSITE" id="PS52029"/>
    </source>
</evidence>
<dbReference type="SUPFAM" id="SSF47090">
    <property type="entry name" value="PGBD-like"/>
    <property type="match status" value="1"/>
</dbReference>
<dbReference type="SUPFAM" id="SSF141523">
    <property type="entry name" value="L,D-transpeptidase catalytic domain-like"/>
    <property type="match status" value="1"/>
</dbReference>
<evidence type="ECO:0000256" key="4">
    <source>
        <dbReference type="ARBA" id="ARBA00022984"/>
    </source>
</evidence>
<evidence type="ECO:0000256" key="5">
    <source>
        <dbReference type="ARBA" id="ARBA00023316"/>
    </source>
</evidence>
<keyword evidence="4" id="KW-0573">Peptidoglycan synthesis</keyword>
<dbReference type="AlphaFoldDB" id="A0A380TA27"/>